<dbReference type="EMBL" id="FNWT01000001">
    <property type="protein sequence ID" value="SEH38565.1"/>
    <property type="molecule type" value="Genomic_DNA"/>
</dbReference>
<gene>
    <name evidence="5" type="ORF">SAMN05216447_101255</name>
</gene>
<dbReference type="Pfam" id="PF14393">
    <property type="entry name" value="DUF4422"/>
    <property type="match status" value="1"/>
</dbReference>
<evidence type="ECO:0000256" key="2">
    <source>
        <dbReference type="ARBA" id="ARBA00022679"/>
    </source>
</evidence>
<evidence type="ECO:0000313" key="6">
    <source>
        <dbReference type="Proteomes" id="UP000199135"/>
    </source>
</evidence>
<keyword evidence="1" id="KW-0328">Glycosyltransferase</keyword>
<organism evidence="5 6">
    <name type="scientific">Parafannyhessea umbonata</name>
    <dbReference type="NCBI Taxonomy" id="604330"/>
    <lineage>
        <taxon>Bacteria</taxon>
        <taxon>Bacillati</taxon>
        <taxon>Actinomycetota</taxon>
        <taxon>Coriobacteriia</taxon>
        <taxon>Coriobacteriales</taxon>
        <taxon>Atopobiaceae</taxon>
        <taxon>Parafannyhessea</taxon>
    </lineage>
</organism>
<dbReference type="InterPro" id="IPR025536">
    <property type="entry name" value="DUF4422"/>
</dbReference>
<name>A0A1H6HRQ4_9ACTN</name>
<dbReference type="InterPro" id="IPR002495">
    <property type="entry name" value="Glyco_trans_8"/>
</dbReference>
<dbReference type="CDD" id="cd04194">
    <property type="entry name" value="GT8_A4GalT_like"/>
    <property type="match status" value="1"/>
</dbReference>
<evidence type="ECO:0000256" key="1">
    <source>
        <dbReference type="ARBA" id="ARBA00022676"/>
    </source>
</evidence>
<accession>A0A1H6HRQ4</accession>
<keyword evidence="6" id="KW-1185">Reference proteome</keyword>
<dbReference type="RefSeq" id="WP_078686480.1">
    <property type="nucleotide sequence ID" value="NZ_FNWT01000001.1"/>
</dbReference>
<dbReference type="Pfam" id="PF01501">
    <property type="entry name" value="Glyco_transf_8"/>
    <property type="match status" value="1"/>
</dbReference>
<dbReference type="SUPFAM" id="SSF53448">
    <property type="entry name" value="Nucleotide-diphospho-sugar transferases"/>
    <property type="match status" value="1"/>
</dbReference>
<dbReference type="InterPro" id="IPR050748">
    <property type="entry name" value="Glycosyltrans_8_dom-fam"/>
</dbReference>
<comment type="caution">
    <text evidence="5">The sequence shown here is derived from an EMBL/GenBank/DDBJ whole genome shotgun (WGS) entry which is preliminary data.</text>
</comment>
<dbReference type="Gene3D" id="3.90.550.10">
    <property type="entry name" value="Spore Coat Polysaccharide Biosynthesis Protein SpsA, Chain A"/>
    <property type="match status" value="1"/>
</dbReference>
<sequence length="643" mass="74737">MAQDANTSIKLFVSTHKGGVHFPDNELICPIEVGAALHAQKLEGMLHDDEGENISQKNPRYCELTAQYWAWKNADADYYGFMHYRRYLSFDQSQHYPTNRFGDVLMDANDDATLAKLGYDDPEAMRKLIEQYDLIVPEKGGFQGSTTIGYAYYNSWEQKKEDLDCVMDIIAERYPEFSGIAKDYLNRSEGYFCNVFIMKRDLFQAYSTWLFDILEEHERRRAEALESYDVTSNRVSGYLAERLCGIYLTWLIEQKGVKYTTLQRALFADVDEAQTLEPAWDASKEESEPVALVFSANDFYSPYLGALLKSVADNCSDHRKYDIIVLHEDFTQKNIDLMRQMVEAPNISLRFLKVTATMRAYQSKLYLRGHFKVETYFRLLLPQMLPDYHKVLYLDADMICLHDVAELFDTDVEGCLVAAVRDPDTAGLYNGAPHSGTDAVAKNKYMDEILKIKHPYDYFQAGTIVFNLDEWRRAYTPEEIFSFASSYDWQLLDQDVLNYLCQGRVRYVDMAWNVMMDWVGIRIKDIIIRAPRDIYQAYMASRKNPYVVHFAGPEKPWNSPACDYSEHFWRYARQTPFYEVALHRMCQAPANDKVPGSGKLTPKEFAYQKVATPIVRFFLPLDSKRFKKARSIYRKIHPRGENY</sequence>
<feature type="domain" description="DUF4422" evidence="4">
    <location>
        <begin position="10"/>
        <end position="249"/>
    </location>
</feature>
<keyword evidence="3" id="KW-0479">Metal-binding</keyword>
<proteinExistence type="predicted"/>
<keyword evidence="2" id="KW-0808">Transferase</keyword>
<evidence type="ECO:0000313" key="5">
    <source>
        <dbReference type="EMBL" id="SEH38565.1"/>
    </source>
</evidence>
<dbReference type="Proteomes" id="UP000199135">
    <property type="component" value="Unassembled WGS sequence"/>
</dbReference>
<evidence type="ECO:0000256" key="3">
    <source>
        <dbReference type="ARBA" id="ARBA00022723"/>
    </source>
</evidence>
<dbReference type="InterPro" id="IPR029044">
    <property type="entry name" value="Nucleotide-diphossugar_trans"/>
</dbReference>
<dbReference type="PANTHER" id="PTHR13778:SF47">
    <property type="entry name" value="LIPOPOLYSACCHARIDE 1,3-GALACTOSYLTRANSFERASE"/>
    <property type="match status" value="1"/>
</dbReference>
<evidence type="ECO:0000259" key="4">
    <source>
        <dbReference type="Pfam" id="PF14393"/>
    </source>
</evidence>
<dbReference type="PANTHER" id="PTHR13778">
    <property type="entry name" value="GLYCOSYLTRANSFERASE 8 DOMAIN-CONTAINING PROTEIN"/>
    <property type="match status" value="1"/>
</dbReference>
<reference evidence="5 6" key="1">
    <citation type="submission" date="2016-10" db="EMBL/GenBank/DDBJ databases">
        <authorList>
            <person name="Varghese N."/>
            <person name="Submissions S."/>
        </authorList>
    </citation>
    <scope>NUCLEOTIDE SEQUENCE [LARGE SCALE GENOMIC DNA]</scope>
    <source>
        <strain evidence="5 6">WCP15</strain>
    </source>
</reference>
<protein>
    <submittedName>
        <fullName evidence="5">Lipopolysaccharide biosynthesis protein, LPS:glycosyltransferase</fullName>
    </submittedName>
</protein>